<dbReference type="AlphaFoldDB" id="A0AAE5X1Y2"/>
<dbReference type="Proteomes" id="UP000290401">
    <property type="component" value="Unassembled WGS sequence"/>
</dbReference>
<evidence type="ECO:0000313" key="2">
    <source>
        <dbReference type="EMBL" id="RXH08253.1"/>
    </source>
</evidence>
<organism evidence="1 3">
    <name type="scientific">Bradyrhizobium guangzhouense</name>
    <dbReference type="NCBI Taxonomy" id="1325095"/>
    <lineage>
        <taxon>Bacteria</taxon>
        <taxon>Pseudomonadati</taxon>
        <taxon>Pseudomonadota</taxon>
        <taxon>Alphaproteobacteria</taxon>
        <taxon>Hyphomicrobiales</taxon>
        <taxon>Nitrobacteraceae</taxon>
        <taxon>Bradyrhizobium</taxon>
    </lineage>
</organism>
<dbReference type="EMBL" id="CP030053">
    <property type="protein sequence ID" value="QAU47387.1"/>
    <property type="molecule type" value="Genomic_DNA"/>
</dbReference>
<evidence type="ECO:0000313" key="4">
    <source>
        <dbReference type="Proteomes" id="UP000290401"/>
    </source>
</evidence>
<keyword evidence="4" id="KW-1185">Reference proteome</keyword>
<reference evidence="2 4" key="2">
    <citation type="submission" date="2018-10" db="EMBL/GenBank/DDBJ databases">
        <title>Bradyrhizobium sp. nov., effective nodules isolated from peanut in China.</title>
        <authorList>
            <person name="Li Y."/>
        </authorList>
    </citation>
    <scope>NUCLEOTIDE SEQUENCE [LARGE SCALE GENOMIC DNA]</scope>
    <source>
        <strain evidence="2 4">CCBAU 53426</strain>
    </source>
</reference>
<sequence length="67" mass="7809">MDQRFEFRLRISLTSDCALQYHRLPVRRAKSMLRRRQDQEPRGKVSTATSDILNRVTEFSAASLAQV</sequence>
<dbReference type="Proteomes" id="UP000288972">
    <property type="component" value="Chromosome"/>
</dbReference>
<accession>A0AAE5X1Y2</accession>
<proteinExistence type="predicted"/>
<evidence type="ECO:0000313" key="3">
    <source>
        <dbReference type="Proteomes" id="UP000288972"/>
    </source>
</evidence>
<name>A0AAE5X1Y2_9BRAD</name>
<dbReference type="KEGG" id="bgz:XH91_19890"/>
<dbReference type="EMBL" id="RDQZ01000033">
    <property type="protein sequence ID" value="RXH08253.1"/>
    <property type="molecule type" value="Genomic_DNA"/>
</dbReference>
<protein>
    <submittedName>
        <fullName evidence="1">Uncharacterized protein</fullName>
    </submittedName>
</protein>
<evidence type="ECO:0000313" key="1">
    <source>
        <dbReference type="EMBL" id="QAU47387.1"/>
    </source>
</evidence>
<gene>
    <name evidence="2" type="ORF">EAS56_30080</name>
    <name evidence="1" type="ORF">XH91_19890</name>
</gene>
<reference evidence="1 3" key="1">
    <citation type="submission" date="2018-06" db="EMBL/GenBank/DDBJ databases">
        <title>Comparative genomics of rhizobia nodulating Arachis hypogaea in China.</title>
        <authorList>
            <person name="Li Y."/>
        </authorList>
    </citation>
    <scope>NUCLEOTIDE SEQUENCE [LARGE SCALE GENOMIC DNA]</scope>
    <source>
        <strain evidence="1 3">CCBAU 51670</strain>
    </source>
</reference>